<reference evidence="1 2" key="1">
    <citation type="submission" date="2023-03" db="EMBL/GenBank/DDBJ databases">
        <title>High recombination rates correlate with genetic variation in Cardiocondyla obscurior ants.</title>
        <authorList>
            <person name="Errbii M."/>
        </authorList>
    </citation>
    <scope>NUCLEOTIDE SEQUENCE [LARGE SCALE GENOMIC DNA]</scope>
    <source>
        <strain evidence="1">Alpha-2009</strain>
        <tissue evidence="1">Whole body</tissue>
    </source>
</reference>
<keyword evidence="2" id="KW-1185">Reference proteome</keyword>
<sequence length="96" mass="11817">MSVNMWRNGWRRAEQRKRWIVRPCVFAWERTHRIPCSHKGRERATFCRVYSRRERLHAHLYIADVHVNGERRDGQGIFYQGRGFIATKSRRFTNWR</sequence>
<dbReference type="Proteomes" id="UP001430953">
    <property type="component" value="Unassembled WGS sequence"/>
</dbReference>
<dbReference type="AlphaFoldDB" id="A0AAW2GHU0"/>
<comment type="caution">
    <text evidence="1">The sequence shown here is derived from an EMBL/GenBank/DDBJ whole genome shotgun (WGS) entry which is preliminary data.</text>
</comment>
<name>A0AAW2GHU0_9HYME</name>
<gene>
    <name evidence="1" type="ORF">PUN28_005274</name>
</gene>
<proteinExistence type="predicted"/>
<evidence type="ECO:0000313" key="2">
    <source>
        <dbReference type="Proteomes" id="UP001430953"/>
    </source>
</evidence>
<accession>A0AAW2GHU0</accession>
<dbReference type="EMBL" id="JADYXP020000004">
    <property type="protein sequence ID" value="KAL0126791.1"/>
    <property type="molecule type" value="Genomic_DNA"/>
</dbReference>
<organism evidence="1 2">
    <name type="scientific">Cardiocondyla obscurior</name>
    <dbReference type="NCBI Taxonomy" id="286306"/>
    <lineage>
        <taxon>Eukaryota</taxon>
        <taxon>Metazoa</taxon>
        <taxon>Ecdysozoa</taxon>
        <taxon>Arthropoda</taxon>
        <taxon>Hexapoda</taxon>
        <taxon>Insecta</taxon>
        <taxon>Pterygota</taxon>
        <taxon>Neoptera</taxon>
        <taxon>Endopterygota</taxon>
        <taxon>Hymenoptera</taxon>
        <taxon>Apocrita</taxon>
        <taxon>Aculeata</taxon>
        <taxon>Formicoidea</taxon>
        <taxon>Formicidae</taxon>
        <taxon>Myrmicinae</taxon>
        <taxon>Cardiocondyla</taxon>
    </lineage>
</organism>
<evidence type="ECO:0000313" key="1">
    <source>
        <dbReference type="EMBL" id="KAL0126791.1"/>
    </source>
</evidence>
<protein>
    <submittedName>
        <fullName evidence="1">Uncharacterized protein</fullName>
    </submittedName>
</protein>